<dbReference type="InterPro" id="IPR011006">
    <property type="entry name" value="CheY-like_superfamily"/>
</dbReference>
<feature type="domain" description="Response regulatory" evidence="3">
    <location>
        <begin position="22"/>
        <end position="132"/>
    </location>
</feature>
<dbReference type="Proteomes" id="UP000278222">
    <property type="component" value="Unassembled WGS sequence"/>
</dbReference>
<evidence type="ECO:0000259" key="3">
    <source>
        <dbReference type="PROSITE" id="PS50110"/>
    </source>
</evidence>
<evidence type="ECO:0000313" key="4">
    <source>
        <dbReference type="EMBL" id="ROP84568.1"/>
    </source>
</evidence>
<protein>
    <submittedName>
        <fullName evidence="4">Response regulator receiver domain-containing protein</fullName>
    </submittedName>
</protein>
<dbReference type="Pfam" id="PF00072">
    <property type="entry name" value="Response_reg"/>
    <property type="match status" value="1"/>
</dbReference>
<dbReference type="InterPro" id="IPR050595">
    <property type="entry name" value="Bact_response_regulator"/>
</dbReference>
<reference evidence="4 5" key="1">
    <citation type="submission" date="2018-11" db="EMBL/GenBank/DDBJ databases">
        <title>Genomic Encyclopedia of Type Strains, Phase IV (KMG-IV): sequencing the most valuable type-strain genomes for metagenomic binning, comparative biology and taxonomic classification.</title>
        <authorList>
            <person name="Goeker M."/>
        </authorList>
    </citation>
    <scope>NUCLEOTIDE SEQUENCE [LARGE SCALE GENOMIC DNA]</scope>
    <source>
        <strain evidence="4 5">DSM 5900</strain>
    </source>
</reference>
<dbReference type="AlphaFoldDB" id="A0A3N1L1U6"/>
<accession>A0A3N1L1U6</accession>
<sequence length="143" mass="15211">MFPRPTERGWRRRRGQAMSGLRILVIEDDAVIGLNLSEMLEGLGHAVCGVEATEAEAVAAAERHRPDLMIVDAWLGDGSGVAAVDRICRAGPIPHIFVSGDVAGVKALRPGAEVVEKPFRESDLTRAIHRVLGIGGQTGIGGR</sequence>
<organism evidence="4 5">
    <name type="scientific">Stella humosa</name>
    <dbReference type="NCBI Taxonomy" id="94"/>
    <lineage>
        <taxon>Bacteria</taxon>
        <taxon>Pseudomonadati</taxon>
        <taxon>Pseudomonadota</taxon>
        <taxon>Alphaproteobacteria</taxon>
        <taxon>Rhodospirillales</taxon>
        <taxon>Stellaceae</taxon>
        <taxon>Stella</taxon>
    </lineage>
</organism>
<evidence type="ECO:0000256" key="1">
    <source>
        <dbReference type="ARBA" id="ARBA00022553"/>
    </source>
</evidence>
<keyword evidence="5" id="KW-1185">Reference proteome</keyword>
<comment type="caution">
    <text evidence="4">The sequence shown here is derived from an EMBL/GenBank/DDBJ whole genome shotgun (WGS) entry which is preliminary data.</text>
</comment>
<dbReference type="PROSITE" id="PS50110">
    <property type="entry name" value="RESPONSE_REGULATORY"/>
    <property type="match status" value="1"/>
</dbReference>
<evidence type="ECO:0000256" key="2">
    <source>
        <dbReference type="PROSITE-ProRule" id="PRU00169"/>
    </source>
</evidence>
<dbReference type="PANTHER" id="PTHR44591:SF3">
    <property type="entry name" value="RESPONSE REGULATORY DOMAIN-CONTAINING PROTEIN"/>
    <property type="match status" value="1"/>
</dbReference>
<dbReference type="EMBL" id="RJKX01000015">
    <property type="protein sequence ID" value="ROP84568.1"/>
    <property type="molecule type" value="Genomic_DNA"/>
</dbReference>
<evidence type="ECO:0000313" key="5">
    <source>
        <dbReference type="Proteomes" id="UP000278222"/>
    </source>
</evidence>
<dbReference type="PANTHER" id="PTHR44591">
    <property type="entry name" value="STRESS RESPONSE REGULATOR PROTEIN 1"/>
    <property type="match status" value="1"/>
</dbReference>
<proteinExistence type="predicted"/>
<gene>
    <name evidence="4" type="ORF">EDC65_3922</name>
</gene>
<dbReference type="Gene3D" id="3.40.50.2300">
    <property type="match status" value="1"/>
</dbReference>
<name>A0A3N1L1U6_9PROT</name>
<dbReference type="SUPFAM" id="SSF52172">
    <property type="entry name" value="CheY-like"/>
    <property type="match status" value="1"/>
</dbReference>
<keyword evidence="1 2" id="KW-0597">Phosphoprotein</keyword>
<feature type="modified residue" description="4-aspartylphosphate" evidence="2">
    <location>
        <position position="72"/>
    </location>
</feature>
<dbReference type="GO" id="GO:0000160">
    <property type="term" value="P:phosphorelay signal transduction system"/>
    <property type="evidence" value="ECO:0007669"/>
    <property type="project" value="InterPro"/>
</dbReference>
<dbReference type="SMART" id="SM00448">
    <property type="entry name" value="REC"/>
    <property type="match status" value="1"/>
</dbReference>
<dbReference type="InterPro" id="IPR001789">
    <property type="entry name" value="Sig_transdc_resp-reg_receiver"/>
</dbReference>